<gene>
    <name evidence="1" type="ORF">K0M31_017690</name>
</gene>
<keyword evidence="2" id="KW-1185">Reference proteome</keyword>
<comment type="caution">
    <text evidence="1">The sequence shown here is derived from an EMBL/GenBank/DDBJ whole genome shotgun (WGS) entry which is preliminary data.</text>
</comment>
<protein>
    <submittedName>
        <fullName evidence="1">Uncharacterized protein</fullName>
    </submittedName>
</protein>
<dbReference type="EMBL" id="JAHYIQ010000006">
    <property type="protein sequence ID" value="KAK1131405.1"/>
    <property type="molecule type" value="Genomic_DNA"/>
</dbReference>
<evidence type="ECO:0000313" key="1">
    <source>
        <dbReference type="EMBL" id="KAK1131405.1"/>
    </source>
</evidence>
<evidence type="ECO:0000313" key="2">
    <source>
        <dbReference type="Proteomes" id="UP001177670"/>
    </source>
</evidence>
<reference evidence="1" key="1">
    <citation type="submission" date="2021-10" db="EMBL/GenBank/DDBJ databases">
        <title>Melipona bicolor Genome sequencing and assembly.</title>
        <authorList>
            <person name="Araujo N.S."/>
            <person name="Arias M.C."/>
        </authorList>
    </citation>
    <scope>NUCLEOTIDE SEQUENCE</scope>
    <source>
        <strain evidence="1">USP_2M_L1-L4_2017</strain>
        <tissue evidence="1">Whole body</tissue>
    </source>
</reference>
<dbReference type="Proteomes" id="UP001177670">
    <property type="component" value="Unassembled WGS sequence"/>
</dbReference>
<name>A0AA40G5C5_9HYME</name>
<dbReference type="AlphaFoldDB" id="A0AA40G5C5"/>
<proteinExistence type="predicted"/>
<sequence length="79" mass="8596">MVVDGRQFDTVYGKHILVAITSRGKQASLQREVGDASVVGESERVDGEELLANPLLLLPPLSHHPSFITLRPPPLLCPL</sequence>
<organism evidence="1 2">
    <name type="scientific">Melipona bicolor</name>
    <dbReference type="NCBI Taxonomy" id="60889"/>
    <lineage>
        <taxon>Eukaryota</taxon>
        <taxon>Metazoa</taxon>
        <taxon>Ecdysozoa</taxon>
        <taxon>Arthropoda</taxon>
        <taxon>Hexapoda</taxon>
        <taxon>Insecta</taxon>
        <taxon>Pterygota</taxon>
        <taxon>Neoptera</taxon>
        <taxon>Endopterygota</taxon>
        <taxon>Hymenoptera</taxon>
        <taxon>Apocrita</taxon>
        <taxon>Aculeata</taxon>
        <taxon>Apoidea</taxon>
        <taxon>Anthophila</taxon>
        <taxon>Apidae</taxon>
        <taxon>Melipona</taxon>
    </lineage>
</organism>
<accession>A0AA40G5C5</accession>